<dbReference type="NCBIfam" id="TIGR03534">
    <property type="entry name" value="RF_mod_PrmC"/>
    <property type="match status" value="1"/>
</dbReference>
<accession>A0ABV8PU68</accession>
<dbReference type="InterPro" id="IPR050320">
    <property type="entry name" value="N5-glutamine_MTase"/>
</dbReference>
<dbReference type="RefSeq" id="WP_379012180.1">
    <property type="nucleotide sequence ID" value="NZ_JBHSDC010000002.1"/>
</dbReference>
<evidence type="ECO:0000256" key="5">
    <source>
        <dbReference type="ARBA" id="ARBA00048391"/>
    </source>
</evidence>
<dbReference type="GO" id="GO:0032259">
    <property type="term" value="P:methylation"/>
    <property type="evidence" value="ECO:0007669"/>
    <property type="project" value="UniProtKB-KW"/>
</dbReference>
<comment type="caution">
    <text evidence="8">The sequence shown here is derived from an EMBL/GenBank/DDBJ whole genome shotgun (WGS) entry which is preliminary data.</text>
</comment>
<keyword evidence="9" id="KW-1185">Reference proteome</keyword>
<evidence type="ECO:0000313" key="9">
    <source>
        <dbReference type="Proteomes" id="UP001595906"/>
    </source>
</evidence>
<dbReference type="Gene3D" id="3.40.50.150">
    <property type="entry name" value="Vaccinia Virus protein VP39"/>
    <property type="match status" value="1"/>
</dbReference>
<dbReference type="EC" id="2.1.1.297" evidence="1"/>
<dbReference type="InterPro" id="IPR007848">
    <property type="entry name" value="Small_mtfrase_dom"/>
</dbReference>
<dbReference type="Pfam" id="PF17827">
    <property type="entry name" value="PrmC_N"/>
    <property type="match status" value="1"/>
</dbReference>
<evidence type="ECO:0000259" key="6">
    <source>
        <dbReference type="Pfam" id="PF05175"/>
    </source>
</evidence>
<proteinExistence type="predicted"/>
<dbReference type="SUPFAM" id="SSF53335">
    <property type="entry name" value="S-adenosyl-L-methionine-dependent methyltransferases"/>
    <property type="match status" value="1"/>
</dbReference>
<name>A0ABV8PU68_9BACT</name>
<evidence type="ECO:0000259" key="7">
    <source>
        <dbReference type="Pfam" id="PF17827"/>
    </source>
</evidence>
<dbReference type="GO" id="GO:0102559">
    <property type="term" value="F:peptide chain release factor N(5)-glutamine methyltransferase activity"/>
    <property type="evidence" value="ECO:0007669"/>
    <property type="project" value="UniProtKB-EC"/>
</dbReference>
<comment type="catalytic activity">
    <reaction evidence="5">
        <text>L-glutaminyl-[peptide chain release factor] + S-adenosyl-L-methionine = N(5)-methyl-L-glutaminyl-[peptide chain release factor] + S-adenosyl-L-homocysteine + H(+)</text>
        <dbReference type="Rhea" id="RHEA:42896"/>
        <dbReference type="Rhea" id="RHEA-COMP:10271"/>
        <dbReference type="Rhea" id="RHEA-COMP:10272"/>
        <dbReference type="ChEBI" id="CHEBI:15378"/>
        <dbReference type="ChEBI" id="CHEBI:30011"/>
        <dbReference type="ChEBI" id="CHEBI:57856"/>
        <dbReference type="ChEBI" id="CHEBI:59789"/>
        <dbReference type="ChEBI" id="CHEBI:61891"/>
        <dbReference type="EC" id="2.1.1.297"/>
    </reaction>
</comment>
<keyword evidence="2 8" id="KW-0489">Methyltransferase</keyword>
<dbReference type="InterPro" id="IPR002052">
    <property type="entry name" value="DNA_methylase_N6_adenine_CS"/>
</dbReference>
<keyword evidence="4" id="KW-0949">S-adenosyl-L-methionine</keyword>
<feature type="domain" description="Methyltransferase small" evidence="6">
    <location>
        <begin position="114"/>
        <end position="199"/>
    </location>
</feature>
<dbReference type="NCBIfam" id="TIGR00536">
    <property type="entry name" value="hemK_fam"/>
    <property type="match status" value="1"/>
</dbReference>
<dbReference type="EMBL" id="JBHSDC010000002">
    <property type="protein sequence ID" value="MFC4230795.1"/>
    <property type="molecule type" value="Genomic_DNA"/>
</dbReference>
<dbReference type="InterPro" id="IPR029063">
    <property type="entry name" value="SAM-dependent_MTases_sf"/>
</dbReference>
<dbReference type="PANTHER" id="PTHR18895">
    <property type="entry name" value="HEMK METHYLTRANSFERASE"/>
    <property type="match status" value="1"/>
</dbReference>
<gene>
    <name evidence="8" type="primary">prmC</name>
    <name evidence="8" type="ORF">ACFOW1_02760</name>
</gene>
<dbReference type="InterPro" id="IPR019874">
    <property type="entry name" value="RF_methyltr_PrmC"/>
</dbReference>
<evidence type="ECO:0000256" key="1">
    <source>
        <dbReference type="ARBA" id="ARBA00012771"/>
    </source>
</evidence>
<protein>
    <recommendedName>
        <fullName evidence="1">peptide chain release factor N(5)-glutamine methyltransferase</fullName>
        <ecNumber evidence="1">2.1.1.297</ecNumber>
    </recommendedName>
</protein>
<dbReference type="Proteomes" id="UP001595906">
    <property type="component" value="Unassembled WGS sequence"/>
</dbReference>
<dbReference type="PANTHER" id="PTHR18895:SF74">
    <property type="entry name" value="MTRF1L RELEASE FACTOR GLUTAMINE METHYLTRANSFERASE"/>
    <property type="match status" value="1"/>
</dbReference>
<dbReference type="Gene3D" id="1.10.8.10">
    <property type="entry name" value="DNA helicase RuvA subunit, C-terminal domain"/>
    <property type="match status" value="1"/>
</dbReference>
<dbReference type="Pfam" id="PF05175">
    <property type="entry name" value="MTS"/>
    <property type="match status" value="1"/>
</dbReference>
<keyword evidence="3 8" id="KW-0808">Transferase</keyword>
<reference evidence="9" key="1">
    <citation type="journal article" date="2019" name="Int. J. Syst. Evol. Microbiol.">
        <title>The Global Catalogue of Microorganisms (GCM) 10K type strain sequencing project: providing services to taxonomists for standard genome sequencing and annotation.</title>
        <authorList>
            <consortium name="The Broad Institute Genomics Platform"/>
            <consortium name="The Broad Institute Genome Sequencing Center for Infectious Disease"/>
            <person name="Wu L."/>
            <person name="Ma J."/>
        </authorList>
    </citation>
    <scope>NUCLEOTIDE SEQUENCE [LARGE SCALE GENOMIC DNA]</scope>
    <source>
        <strain evidence="9">CECT 8010</strain>
    </source>
</reference>
<dbReference type="InterPro" id="IPR004556">
    <property type="entry name" value="HemK-like"/>
</dbReference>
<dbReference type="PROSITE" id="PS00092">
    <property type="entry name" value="N6_MTASE"/>
    <property type="match status" value="1"/>
</dbReference>
<dbReference type="InterPro" id="IPR040758">
    <property type="entry name" value="PrmC_N"/>
</dbReference>
<dbReference type="CDD" id="cd02440">
    <property type="entry name" value="AdoMet_MTases"/>
    <property type="match status" value="1"/>
</dbReference>
<sequence length="289" mass="32999">MTINTAYHQLLYQLFALYDDREAANIADWVIEYITGQRRIERILYKDLQLNNSQQQQLETFTQQLLQYKPVQYVLQEAWFAGMKFFVKEGVLIPRPETDELVEQISNFKFQVSGSLQILDIGTGSGCIPIALKKRLPASNILSIDISEAALAIAQKNATDLQADITLQQLDFLDETNWYQLGKFDIIVSNPPYIKQSESASMSKHVTDYEPSLALFVADNKGLIFYDKIAAFGKEHLNPNGQIFVEINEALGEETVAMFQQHGYQTLLKQDLQGKDRMIQAWLSNDFND</sequence>
<evidence type="ECO:0000256" key="3">
    <source>
        <dbReference type="ARBA" id="ARBA00022679"/>
    </source>
</evidence>
<organism evidence="8 9">
    <name type="scientific">Parasediminibacterium paludis</name>
    <dbReference type="NCBI Taxonomy" id="908966"/>
    <lineage>
        <taxon>Bacteria</taxon>
        <taxon>Pseudomonadati</taxon>
        <taxon>Bacteroidota</taxon>
        <taxon>Chitinophagia</taxon>
        <taxon>Chitinophagales</taxon>
        <taxon>Chitinophagaceae</taxon>
        <taxon>Parasediminibacterium</taxon>
    </lineage>
</organism>
<evidence type="ECO:0000313" key="8">
    <source>
        <dbReference type="EMBL" id="MFC4230795.1"/>
    </source>
</evidence>
<feature type="domain" description="Release factor glutamine methyltransferase N-terminal" evidence="7">
    <location>
        <begin position="21"/>
        <end position="75"/>
    </location>
</feature>
<evidence type="ECO:0000256" key="4">
    <source>
        <dbReference type="ARBA" id="ARBA00022691"/>
    </source>
</evidence>
<evidence type="ECO:0000256" key="2">
    <source>
        <dbReference type="ARBA" id="ARBA00022603"/>
    </source>
</evidence>